<feature type="region of interest" description="Disordered" evidence="6">
    <location>
        <begin position="1"/>
        <end position="23"/>
    </location>
</feature>
<dbReference type="Gene3D" id="1.10.10.60">
    <property type="entry name" value="Homeodomain-like"/>
    <property type="match status" value="1"/>
</dbReference>
<keyword evidence="1 4" id="KW-0238">DNA-binding</keyword>
<evidence type="ECO:0000256" key="3">
    <source>
        <dbReference type="ARBA" id="ARBA00023242"/>
    </source>
</evidence>
<dbReference type="SUPFAM" id="SSF46689">
    <property type="entry name" value="Homeodomain-like"/>
    <property type="match status" value="1"/>
</dbReference>
<reference evidence="8" key="1">
    <citation type="submission" date="2021-02" db="EMBL/GenBank/DDBJ databases">
        <authorList>
            <person name="Nowell W R."/>
        </authorList>
    </citation>
    <scope>NUCLEOTIDE SEQUENCE</scope>
</reference>
<protein>
    <recommendedName>
        <fullName evidence="7">Homeobox domain-containing protein</fullName>
    </recommendedName>
</protein>
<feature type="DNA-binding region" description="Homeobox" evidence="4">
    <location>
        <begin position="152"/>
        <end position="211"/>
    </location>
</feature>
<dbReference type="GO" id="GO:0005634">
    <property type="term" value="C:nucleus"/>
    <property type="evidence" value="ECO:0007669"/>
    <property type="project" value="UniProtKB-SubCell"/>
</dbReference>
<keyword evidence="3 4" id="KW-0539">Nucleus</keyword>
<dbReference type="InterPro" id="IPR001356">
    <property type="entry name" value="HD"/>
</dbReference>
<dbReference type="InterPro" id="IPR009057">
    <property type="entry name" value="Homeodomain-like_sf"/>
</dbReference>
<dbReference type="PANTHER" id="PTHR24327:SF41">
    <property type="entry name" value="BRAIN-SPECIFIC HOMEOBOX PROTEIN"/>
    <property type="match status" value="1"/>
</dbReference>
<evidence type="ECO:0000256" key="6">
    <source>
        <dbReference type="SAM" id="MobiDB-lite"/>
    </source>
</evidence>
<dbReference type="EMBL" id="CAJNOT010001071">
    <property type="protein sequence ID" value="CAF1139726.1"/>
    <property type="molecule type" value="Genomic_DNA"/>
</dbReference>
<dbReference type="InterPro" id="IPR017970">
    <property type="entry name" value="Homeobox_CS"/>
</dbReference>
<dbReference type="Proteomes" id="UP000663864">
    <property type="component" value="Unassembled WGS sequence"/>
</dbReference>
<proteinExistence type="predicted"/>
<evidence type="ECO:0000256" key="4">
    <source>
        <dbReference type="PROSITE-ProRule" id="PRU00108"/>
    </source>
</evidence>
<dbReference type="Pfam" id="PF00046">
    <property type="entry name" value="Homeodomain"/>
    <property type="match status" value="1"/>
</dbReference>
<evidence type="ECO:0000259" key="7">
    <source>
        <dbReference type="PROSITE" id="PS50071"/>
    </source>
</evidence>
<dbReference type="PROSITE" id="PS50071">
    <property type="entry name" value="HOMEOBOX_2"/>
    <property type="match status" value="1"/>
</dbReference>
<feature type="compositionally biased region" description="Basic and acidic residues" evidence="6">
    <location>
        <begin position="138"/>
        <end position="149"/>
    </location>
</feature>
<dbReference type="SMART" id="SM00389">
    <property type="entry name" value="HOX"/>
    <property type="match status" value="1"/>
</dbReference>
<dbReference type="AlphaFoldDB" id="A0A814RX75"/>
<evidence type="ECO:0000256" key="1">
    <source>
        <dbReference type="ARBA" id="ARBA00023125"/>
    </source>
</evidence>
<comment type="subcellular location">
    <subcellularLocation>
        <location evidence="4 5">Nucleus</location>
    </subcellularLocation>
</comment>
<feature type="compositionally biased region" description="Basic and acidic residues" evidence="6">
    <location>
        <begin position="112"/>
        <end position="127"/>
    </location>
</feature>
<dbReference type="PROSITE" id="PS00027">
    <property type="entry name" value="HOMEOBOX_1"/>
    <property type="match status" value="1"/>
</dbReference>
<name>A0A814RX75_9BILA</name>
<dbReference type="GO" id="GO:0000981">
    <property type="term" value="F:DNA-binding transcription factor activity, RNA polymerase II-specific"/>
    <property type="evidence" value="ECO:0007669"/>
    <property type="project" value="InterPro"/>
</dbReference>
<dbReference type="PANTHER" id="PTHR24327">
    <property type="entry name" value="HOMEOBOX PROTEIN"/>
    <property type="match status" value="1"/>
</dbReference>
<evidence type="ECO:0000256" key="2">
    <source>
        <dbReference type="ARBA" id="ARBA00023155"/>
    </source>
</evidence>
<dbReference type="GO" id="GO:0000978">
    <property type="term" value="F:RNA polymerase II cis-regulatory region sequence-specific DNA binding"/>
    <property type="evidence" value="ECO:0007669"/>
    <property type="project" value="TreeGrafter"/>
</dbReference>
<dbReference type="InterPro" id="IPR050460">
    <property type="entry name" value="Distal-less_Homeobox_TF"/>
</dbReference>
<evidence type="ECO:0000313" key="9">
    <source>
        <dbReference type="Proteomes" id="UP000663864"/>
    </source>
</evidence>
<feature type="domain" description="Homeobox" evidence="7">
    <location>
        <begin position="150"/>
        <end position="210"/>
    </location>
</feature>
<feature type="region of interest" description="Disordered" evidence="6">
    <location>
        <begin position="112"/>
        <end position="154"/>
    </location>
</feature>
<gene>
    <name evidence="8" type="ORF">ZHD862_LOCUS19578</name>
</gene>
<sequence length="242" mass="27853">MEDDRSISPSSIASSHDDEHDSDVLDNRVYQPTFNPLWFPFTPLRNSSIFNSISFQQPIRSITPIVRHNFKSIDELLSPIPNSISSTPSQRNDDTGYSSQLLSGSLLSLRQSRESIDSQENEHDIENIKPAASSSPIEDTKKQNNESKNNKTKKIRTAFTDHQKMSLDRFYATNRYPDPTQMETLSRLLSLEEKVIRVWFQNKRSREKNHPRNQLSIHQQSNPTATMAIWQQYSSSSSNFPH</sequence>
<organism evidence="8 9">
    <name type="scientific">Rotaria sordida</name>
    <dbReference type="NCBI Taxonomy" id="392033"/>
    <lineage>
        <taxon>Eukaryota</taxon>
        <taxon>Metazoa</taxon>
        <taxon>Spiralia</taxon>
        <taxon>Gnathifera</taxon>
        <taxon>Rotifera</taxon>
        <taxon>Eurotatoria</taxon>
        <taxon>Bdelloidea</taxon>
        <taxon>Philodinida</taxon>
        <taxon>Philodinidae</taxon>
        <taxon>Rotaria</taxon>
    </lineage>
</organism>
<dbReference type="CDD" id="cd00086">
    <property type="entry name" value="homeodomain"/>
    <property type="match status" value="1"/>
</dbReference>
<keyword evidence="2 4" id="KW-0371">Homeobox</keyword>
<accession>A0A814RX75</accession>
<evidence type="ECO:0000256" key="5">
    <source>
        <dbReference type="RuleBase" id="RU000682"/>
    </source>
</evidence>
<comment type="caution">
    <text evidence="8">The sequence shown here is derived from an EMBL/GenBank/DDBJ whole genome shotgun (WGS) entry which is preliminary data.</text>
</comment>
<evidence type="ECO:0000313" key="8">
    <source>
        <dbReference type="EMBL" id="CAF1139726.1"/>
    </source>
</evidence>